<organism evidence="3 4">
    <name type="scientific">Zobellella iuensis</name>
    <dbReference type="NCBI Taxonomy" id="2803811"/>
    <lineage>
        <taxon>Bacteria</taxon>
        <taxon>Pseudomonadati</taxon>
        <taxon>Pseudomonadota</taxon>
        <taxon>Gammaproteobacteria</taxon>
        <taxon>Aeromonadales</taxon>
        <taxon>Aeromonadaceae</taxon>
        <taxon>Zobellella</taxon>
    </lineage>
</organism>
<dbReference type="PANTHER" id="PTHR12526">
    <property type="entry name" value="GLYCOSYLTRANSFERASE"/>
    <property type="match status" value="1"/>
</dbReference>
<dbReference type="Pfam" id="PF00534">
    <property type="entry name" value="Glycos_transf_1"/>
    <property type="match status" value="1"/>
</dbReference>
<reference evidence="4" key="1">
    <citation type="submission" date="2021-01" db="EMBL/GenBank/DDBJ databases">
        <title>Genome public.</title>
        <authorList>
            <person name="Liu C."/>
            <person name="Sun Q."/>
        </authorList>
    </citation>
    <scope>NUCLEOTIDE SEQUENCE [LARGE SCALE GENOMIC DNA]</scope>
    <source>
        <strain evidence="4">CGMCC 1.18722</strain>
    </source>
</reference>
<keyword evidence="1" id="KW-1133">Transmembrane helix</keyword>
<dbReference type="SUPFAM" id="SSF53756">
    <property type="entry name" value="UDP-Glycosyltransferase/glycogen phosphorylase"/>
    <property type="match status" value="1"/>
</dbReference>
<comment type="caution">
    <text evidence="3">The sequence shown here is derived from an EMBL/GenBank/DDBJ whole genome shotgun (WGS) entry which is preliminary data.</text>
</comment>
<keyword evidence="4" id="KW-1185">Reference proteome</keyword>
<evidence type="ECO:0000313" key="3">
    <source>
        <dbReference type="EMBL" id="MBL1376557.1"/>
    </source>
</evidence>
<sequence length="374" mass="42140">MSNRMLCIHQGAELYGSDRSFLAAVEALSGAKKNVDVILPCDGELARKLVELDRVSISFYKKGVLRRRELMRPFKFMFDCLSGFWFYTRLFRNYPVVYINTVVMFSALLAATLYRFSSRRMICHVREIPTGLQLIMFRALLSASGAELVFNSNATRSAFNLPGAVIYNGVEEYDDGGCHKSNSTETGRVAQNVNLLIIGRVNEWKGQSFFIESLAQLSCELKECFSVRVVGSPFQGYEYLLDNLKSLIEKNGLEKIVSLYPFCSDTEVHYQWADYVIVPSTKPEPFGRVAIEAFSFRKPVIAAAHGGLLEIIDNTVNGFLFSPNETSSLKSTLSSLPTLCQNQYEEMSSMAYSKFKECFSVDSYRNNIVSLFNG</sequence>
<dbReference type="EMBL" id="JAERTZ010000012">
    <property type="protein sequence ID" value="MBL1376557.1"/>
    <property type="molecule type" value="Genomic_DNA"/>
</dbReference>
<evidence type="ECO:0000256" key="1">
    <source>
        <dbReference type="SAM" id="Phobius"/>
    </source>
</evidence>
<keyword evidence="1" id="KW-0812">Transmembrane</keyword>
<name>A0ABS1QNX1_9GAMM</name>
<feature type="transmembrane region" description="Helical" evidence="1">
    <location>
        <begin position="97"/>
        <end position="116"/>
    </location>
</feature>
<gene>
    <name evidence="3" type="ORF">JKV55_04295</name>
</gene>
<evidence type="ECO:0000259" key="2">
    <source>
        <dbReference type="Pfam" id="PF00534"/>
    </source>
</evidence>
<evidence type="ECO:0000313" key="4">
    <source>
        <dbReference type="Proteomes" id="UP000638570"/>
    </source>
</evidence>
<dbReference type="RefSeq" id="WP_202082540.1">
    <property type="nucleotide sequence ID" value="NZ_JAERTZ010000012.1"/>
</dbReference>
<protein>
    <submittedName>
        <fullName evidence="3">Glycosyltransferase family 4 protein</fullName>
    </submittedName>
</protein>
<feature type="domain" description="Glycosyl transferase family 1" evidence="2">
    <location>
        <begin position="195"/>
        <end position="336"/>
    </location>
</feature>
<proteinExistence type="predicted"/>
<dbReference type="CDD" id="cd03801">
    <property type="entry name" value="GT4_PimA-like"/>
    <property type="match status" value="1"/>
</dbReference>
<keyword evidence="1" id="KW-0472">Membrane</keyword>
<dbReference type="InterPro" id="IPR001296">
    <property type="entry name" value="Glyco_trans_1"/>
</dbReference>
<dbReference type="Proteomes" id="UP000638570">
    <property type="component" value="Unassembled WGS sequence"/>
</dbReference>
<dbReference type="Gene3D" id="3.40.50.2000">
    <property type="entry name" value="Glycogen Phosphorylase B"/>
    <property type="match status" value="1"/>
</dbReference>
<accession>A0ABS1QNX1</accession>